<accession>A0A6A6WXW1</accession>
<dbReference type="EMBL" id="MU002175">
    <property type="protein sequence ID" value="KAF2788939.1"/>
    <property type="molecule type" value="Genomic_DNA"/>
</dbReference>
<evidence type="ECO:0000313" key="1">
    <source>
        <dbReference type="EMBL" id="KAF2788939.1"/>
    </source>
</evidence>
<reference evidence="1" key="1">
    <citation type="journal article" date="2020" name="Stud. Mycol.">
        <title>101 Dothideomycetes genomes: a test case for predicting lifestyles and emergence of pathogens.</title>
        <authorList>
            <person name="Haridas S."/>
            <person name="Albert R."/>
            <person name="Binder M."/>
            <person name="Bloem J."/>
            <person name="Labutti K."/>
            <person name="Salamov A."/>
            <person name="Andreopoulos B."/>
            <person name="Baker S."/>
            <person name="Barry K."/>
            <person name="Bills G."/>
            <person name="Bluhm B."/>
            <person name="Cannon C."/>
            <person name="Castanera R."/>
            <person name="Culley D."/>
            <person name="Daum C."/>
            <person name="Ezra D."/>
            <person name="Gonzalez J."/>
            <person name="Henrissat B."/>
            <person name="Kuo A."/>
            <person name="Liang C."/>
            <person name="Lipzen A."/>
            <person name="Lutzoni F."/>
            <person name="Magnuson J."/>
            <person name="Mondo S."/>
            <person name="Nolan M."/>
            <person name="Ohm R."/>
            <person name="Pangilinan J."/>
            <person name="Park H.-J."/>
            <person name="Ramirez L."/>
            <person name="Alfaro M."/>
            <person name="Sun H."/>
            <person name="Tritt A."/>
            <person name="Yoshinaga Y."/>
            <person name="Zwiers L.-H."/>
            <person name="Turgeon B."/>
            <person name="Goodwin S."/>
            <person name="Spatafora J."/>
            <person name="Crous P."/>
            <person name="Grigoriev I."/>
        </authorList>
    </citation>
    <scope>NUCLEOTIDE SEQUENCE</scope>
    <source>
        <strain evidence="1">CBS 109.77</strain>
    </source>
</reference>
<dbReference type="InterPro" id="IPR038883">
    <property type="entry name" value="AN11006-like"/>
</dbReference>
<dbReference type="OrthoDB" id="62952at2759"/>
<name>A0A6A6WXW1_9PLEO</name>
<gene>
    <name evidence="1" type="ORF">K505DRAFT_314013</name>
</gene>
<dbReference type="PANTHER" id="PTHR42085">
    <property type="entry name" value="F-BOX DOMAIN-CONTAINING PROTEIN"/>
    <property type="match status" value="1"/>
</dbReference>
<evidence type="ECO:0000313" key="2">
    <source>
        <dbReference type="Proteomes" id="UP000799757"/>
    </source>
</evidence>
<dbReference type="PANTHER" id="PTHR42085:SF7">
    <property type="entry name" value="F-BOX DOMAIN-CONTAINING PROTEIN"/>
    <property type="match status" value="1"/>
</dbReference>
<protein>
    <submittedName>
        <fullName evidence="1">Uncharacterized protein</fullName>
    </submittedName>
</protein>
<proteinExistence type="predicted"/>
<dbReference type="Proteomes" id="UP000799757">
    <property type="component" value="Unassembled WGS sequence"/>
</dbReference>
<keyword evidence="2" id="KW-1185">Reference proteome</keyword>
<organism evidence="1 2">
    <name type="scientific">Melanomma pulvis-pyrius CBS 109.77</name>
    <dbReference type="NCBI Taxonomy" id="1314802"/>
    <lineage>
        <taxon>Eukaryota</taxon>
        <taxon>Fungi</taxon>
        <taxon>Dikarya</taxon>
        <taxon>Ascomycota</taxon>
        <taxon>Pezizomycotina</taxon>
        <taxon>Dothideomycetes</taxon>
        <taxon>Pleosporomycetidae</taxon>
        <taxon>Pleosporales</taxon>
        <taxon>Melanommataceae</taxon>
        <taxon>Melanomma</taxon>
    </lineage>
</organism>
<sequence>MDNNTQNPDPMKQTGLLSLSLELRQQIYQYVLPEPGIRDTNSLNWRGAQDWKFTLVGEDKSTILRVSKQISSEALNVLYGANTFKVALHGDPNAQLSKIAPQNRKRVRRFQLILRPVDITYGKNPTRLDSQIWDPMLANLLELCIAAQEPPQAQGWYISQTFKQDMLRWRWWVAAVFLYLDFRVPEHLVFQMDVGNQEEAIKLVHRYITHGIRNVETRDGNFWFKRGMYAQMSRHWSEDYLAHSRGIARCFPQP</sequence>
<dbReference type="AlphaFoldDB" id="A0A6A6WXW1"/>